<evidence type="ECO:0000256" key="2">
    <source>
        <dbReference type="ARBA" id="ARBA00022723"/>
    </source>
</evidence>
<dbReference type="GO" id="GO:0005634">
    <property type="term" value="C:nucleus"/>
    <property type="evidence" value="ECO:0007669"/>
    <property type="project" value="UniProtKB-SubCell"/>
</dbReference>
<evidence type="ECO:0000313" key="12">
    <source>
        <dbReference type="EMBL" id="CZR60750.1"/>
    </source>
</evidence>
<dbReference type="EMBL" id="FJOG01000016">
    <property type="protein sequence ID" value="CZR60750.1"/>
    <property type="molecule type" value="Genomic_DNA"/>
</dbReference>
<protein>
    <recommendedName>
        <fullName evidence="11">C2H2-type domain-containing protein</fullName>
    </recommendedName>
</protein>
<keyword evidence="3 8" id="KW-0863">Zinc-finger</keyword>
<dbReference type="SMART" id="SM00355">
    <property type="entry name" value="ZnF_C2H2"/>
    <property type="match status" value="6"/>
</dbReference>
<dbReference type="Proteomes" id="UP000184330">
    <property type="component" value="Unassembled WGS sequence"/>
</dbReference>
<dbReference type="AlphaFoldDB" id="A0A1L7X6V0"/>
<evidence type="ECO:0000313" key="13">
    <source>
        <dbReference type="Proteomes" id="UP000184330"/>
    </source>
</evidence>
<keyword evidence="6" id="KW-0804">Transcription</keyword>
<evidence type="ECO:0000256" key="10">
    <source>
        <dbReference type="SAM" id="MobiDB-lite"/>
    </source>
</evidence>
<evidence type="ECO:0000256" key="6">
    <source>
        <dbReference type="ARBA" id="ARBA00023163"/>
    </source>
</evidence>
<evidence type="ECO:0000259" key="11">
    <source>
        <dbReference type="PROSITE" id="PS50157"/>
    </source>
</evidence>
<comment type="subcellular location">
    <subcellularLocation>
        <location evidence="1">Nucleus</location>
    </subcellularLocation>
</comment>
<keyword evidence="4" id="KW-0862">Zinc</keyword>
<keyword evidence="2" id="KW-0479">Metal-binding</keyword>
<dbReference type="GO" id="GO:0006357">
    <property type="term" value="P:regulation of transcription by RNA polymerase II"/>
    <property type="evidence" value="ECO:0007669"/>
    <property type="project" value="TreeGrafter"/>
</dbReference>
<evidence type="ECO:0000256" key="7">
    <source>
        <dbReference type="ARBA" id="ARBA00023242"/>
    </source>
</evidence>
<evidence type="ECO:0000256" key="4">
    <source>
        <dbReference type="ARBA" id="ARBA00022833"/>
    </source>
</evidence>
<dbReference type="InterPro" id="IPR051061">
    <property type="entry name" value="Zinc_finger_trans_reg"/>
</dbReference>
<organism evidence="12 13">
    <name type="scientific">Phialocephala subalpina</name>
    <dbReference type="NCBI Taxonomy" id="576137"/>
    <lineage>
        <taxon>Eukaryota</taxon>
        <taxon>Fungi</taxon>
        <taxon>Dikarya</taxon>
        <taxon>Ascomycota</taxon>
        <taxon>Pezizomycotina</taxon>
        <taxon>Leotiomycetes</taxon>
        <taxon>Helotiales</taxon>
        <taxon>Mollisiaceae</taxon>
        <taxon>Phialocephala</taxon>
        <taxon>Phialocephala fortinii species complex</taxon>
    </lineage>
</organism>
<evidence type="ECO:0000256" key="3">
    <source>
        <dbReference type="ARBA" id="ARBA00022771"/>
    </source>
</evidence>
<name>A0A1L7X6V0_9HELO</name>
<dbReference type="OrthoDB" id="3555422at2759"/>
<reference evidence="12 13" key="1">
    <citation type="submission" date="2016-03" db="EMBL/GenBank/DDBJ databases">
        <authorList>
            <person name="Ploux O."/>
        </authorList>
    </citation>
    <scope>NUCLEOTIDE SEQUENCE [LARGE SCALE GENOMIC DNA]</scope>
    <source>
        <strain evidence="12 13">UAMH 11012</strain>
    </source>
</reference>
<dbReference type="PANTHER" id="PTHR46179:SF13">
    <property type="entry name" value="C2H2-TYPE DOMAIN-CONTAINING PROTEIN"/>
    <property type="match status" value="1"/>
</dbReference>
<proteinExistence type="predicted"/>
<evidence type="ECO:0000256" key="1">
    <source>
        <dbReference type="ARBA" id="ARBA00004123"/>
    </source>
</evidence>
<keyword evidence="7" id="KW-0539">Nucleus</keyword>
<keyword evidence="5" id="KW-0805">Transcription regulation</keyword>
<feature type="domain" description="C2H2-type" evidence="11">
    <location>
        <begin position="271"/>
        <end position="301"/>
    </location>
</feature>
<evidence type="ECO:0000256" key="8">
    <source>
        <dbReference type="PROSITE-ProRule" id="PRU00042"/>
    </source>
</evidence>
<dbReference type="PROSITE" id="PS50157">
    <property type="entry name" value="ZINC_FINGER_C2H2_2"/>
    <property type="match status" value="1"/>
</dbReference>
<dbReference type="STRING" id="576137.A0A1L7X6V0"/>
<dbReference type="PROSITE" id="PS00028">
    <property type="entry name" value="ZINC_FINGER_C2H2_1"/>
    <property type="match status" value="1"/>
</dbReference>
<dbReference type="PANTHER" id="PTHR46179">
    <property type="entry name" value="ZINC FINGER PROTEIN"/>
    <property type="match status" value="1"/>
</dbReference>
<sequence>MDMSSTAPFTPLFGDQPIAMDTDLDIQLYDWSQDDWALETPPDDSVSRALWIGAPRLSPDDSLLWSPPGIGAPQSFLGESMTWSPLATGEYPLAVDDNRWGAALQSDKLSSTDRNLNSFPVSQPEQTSGSARMNQFTNDEPVPMGPSDLLLDYEDQPGATDSNEIAFPSSIQIPLAENSSSTSDHNNDCVTISPPNARYQSYYDGVDLLNLADKYCLVNLPQSVLKQLSKDVAEALRITKEKEQQKSRESREKAAERLRQEKILQKGTTVFKCEHPGCNTTFRRNSERLHHIRDQHTGTTKAFFCPVVDCPMGLRHKFHRIDKFRDHLRGQKISSYPWACTLPGCSKIAPNKAGLIDHFGQHDFQTRRQLSYLLEDYGLNPHRKLDYLAAEYLCSIQGCKFGAYNVVYLSNHMSLAHNGPPRPCPIPNCEAVFQDWQMAPKHLARDHNHTTRMQFEDEIRKLHFDLDESFSCPICQHEVEHASHRSVHDHCQEHDKQQLLCASKTIFDAWSFSLGPRTVLVYAEGNFKDILLTTENKLLASIVLSDEERRALGDSGEAFEQAGAKLRASMDLSKDGPQN</sequence>
<evidence type="ECO:0000256" key="9">
    <source>
        <dbReference type="SAM" id="Coils"/>
    </source>
</evidence>
<feature type="region of interest" description="Disordered" evidence="10">
    <location>
        <begin position="111"/>
        <end position="134"/>
    </location>
</feature>
<keyword evidence="9" id="KW-0175">Coiled coil</keyword>
<gene>
    <name evidence="12" type="ORF">PAC_10646</name>
</gene>
<dbReference type="InterPro" id="IPR013087">
    <property type="entry name" value="Znf_C2H2_type"/>
</dbReference>
<dbReference type="GO" id="GO:0008270">
    <property type="term" value="F:zinc ion binding"/>
    <property type="evidence" value="ECO:0007669"/>
    <property type="project" value="UniProtKB-KW"/>
</dbReference>
<evidence type="ECO:0000256" key="5">
    <source>
        <dbReference type="ARBA" id="ARBA00023015"/>
    </source>
</evidence>
<feature type="coiled-coil region" evidence="9">
    <location>
        <begin position="225"/>
        <end position="261"/>
    </location>
</feature>
<accession>A0A1L7X6V0</accession>
<keyword evidence="13" id="KW-1185">Reference proteome</keyword>